<evidence type="ECO:0000256" key="5">
    <source>
        <dbReference type="ARBA" id="ARBA00023136"/>
    </source>
</evidence>
<evidence type="ECO:0000313" key="8">
    <source>
        <dbReference type="Proteomes" id="UP000576209"/>
    </source>
</evidence>
<protein>
    <submittedName>
        <fullName evidence="7">Threonine/homoserine/homoserine lactone efflux protein</fullName>
    </submittedName>
</protein>
<keyword evidence="5 6" id="KW-0472">Membrane</keyword>
<feature type="transmembrane region" description="Helical" evidence="6">
    <location>
        <begin position="43"/>
        <end position="65"/>
    </location>
</feature>
<dbReference type="GO" id="GO:0005886">
    <property type="term" value="C:plasma membrane"/>
    <property type="evidence" value="ECO:0007669"/>
    <property type="project" value="UniProtKB-SubCell"/>
</dbReference>
<keyword evidence="3 6" id="KW-0812">Transmembrane</keyword>
<evidence type="ECO:0000256" key="2">
    <source>
        <dbReference type="ARBA" id="ARBA00022475"/>
    </source>
</evidence>
<feature type="transmembrane region" description="Helical" evidence="6">
    <location>
        <begin position="71"/>
        <end position="92"/>
    </location>
</feature>
<feature type="transmembrane region" description="Helical" evidence="6">
    <location>
        <begin position="152"/>
        <end position="170"/>
    </location>
</feature>
<dbReference type="RefSeq" id="WP_183495466.1">
    <property type="nucleotide sequence ID" value="NZ_JACIFF010000004.1"/>
</dbReference>
<dbReference type="EMBL" id="JACIFF010000004">
    <property type="protein sequence ID" value="MBB4079213.1"/>
    <property type="molecule type" value="Genomic_DNA"/>
</dbReference>
<keyword evidence="2" id="KW-1003">Cell membrane</keyword>
<keyword evidence="4 6" id="KW-1133">Transmembrane helix</keyword>
<feature type="transmembrane region" description="Helical" evidence="6">
    <location>
        <begin position="182"/>
        <end position="201"/>
    </location>
</feature>
<evidence type="ECO:0000256" key="6">
    <source>
        <dbReference type="SAM" id="Phobius"/>
    </source>
</evidence>
<evidence type="ECO:0000313" key="7">
    <source>
        <dbReference type="EMBL" id="MBB4079213.1"/>
    </source>
</evidence>
<feature type="transmembrane region" description="Helical" evidence="6">
    <location>
        <begin position="113"/>
        <end position="132"/>
    </location>
</feature>
<name>A0A840E5I0_9BACT</name>
<evidence type="ECO:0000256" key="1">
    <source>
        <dbReference type="ARBA" id="ARBA00004651"/>
    </source>
</evidence>
<dbReference type="InterPro" id="IPR001123">
    <property type="entry name" value="LeuE-type"/>
</dbReference>
<proteinExistence type="predicted"/>
<reference evidence="7 8" key="1">
    <citation type="submission" date="2020-08" db="EMBL/GenBank/DDBJ databases">
        <title>Genomic Encyclopedia of Type Strains, Phase IV (KMG-IV): sequencing the most valuable type-strain genomes for metagenomic binning, comparative biology and taxonomic classification.</title>
        <authorList>
            <person name="Goeker M."/>
        </authorList>
    </citation>
    <scope>NUCLEOTIDE SEQUENCE [LARGE SCALE GENOMIC DNA]</scope>
    <source>
        <strain evidence="7 8">DSM 105137</strain>
    </source>
</reference>
<evidence type="ECO:0000256" key="3">
    <source>
        <dbReference type="ARBA" id="ARBA00022692"/>
    </source>
</evidence>
<evidence type="ECO:0000256" key="4">
    <source>
        <dbReference type="ARBA" id="ARBA00022989"/>
    </source>
</evidence>
<dbReference type="AlphaFoldDB" id="A0A840E5I0"/>
<accession>A0A840E5I0</accession>
<sequence length="208" mass="22278">MDYLTAVLLGLAAAAGATLFPGMLNMTSVSVSLRAGRRAGYQFAAGMAVAFTLQAGLAIFFANYFTSHPGILVVMKQWSAFVFLVLAAFFLFKGYRAKVAEEAAESRPYRGSPFARGAVLALMNFLTIPYFFAIGGWLLTDGHLAGDAAARTGFTTGAGAGAMLIFGAYARLANWMHRRARFLTRNINFVLGALLVVLAVIQGMRSLL</sequence>
<gene>
    <name evidence="7" type="ORF">GGR28_001833</name>
</gene>
<comment type="caution">
    <text evidence="7">The sequence shown here is derived from an EMBL/GenBank/DDBJ whole genome shotgun (WGS) entry which is preliminary data.</text>
</comment>
<dbReference type="Pfam" id="PF01810">
    <property type="entry name" value="LysE"/>
    <property type="match status" value="1"/>
</dbReference>
<dbReference type="Proteomes" id="UP000576209">
    <property type="component" value="Unassembled WGS sequence"/>
</dbReference>
<keyword evidence="8" id="KW-1185">Reference proteome</keyword>
<comment type="subcellular location">
    <subcellularLocation>
        <location evidence="1">Cell membrane</location>
        <topology evidence="1">Multi-pass membrane protein</topology>
    </subcellularLocation>
</comment>
<organism evidence="7 8">
    <name type="scientific">Neolewinella aquimaris</name>
    <dbReference type="NCBI Taxonomy" id="1835722"/>
    <lineage>
        <taxon>Bacteria</taxon>
        <taxon>Pseudomonadati</taxon>
        <taxon>Bacteroidota</taxon>
        <taxon>Saprospiria</taxon>
        <taxon>Saprospirales</taxon>
        <taxon>Lewinellaceae</taxon>
        <taxon>Neolewinella</taxon>
    </lineage>
</organism>
<dbReference type="GO" id="GO:0006865">
    <property type="term" value="P:amino acid transport"/>
    <property type="evidence" value="ECO:0007669"/>
    <property type="project" value="InterPro"/>
</dbReference>
<feature type="transmembrane region" description="Helical" evidence="6">
    <location>
        <begin position="6"/>
        <end position="31"/>
    </location>
</feature>